<sequence length="130" mass="15001">MGAVDRCRSLGLQRGDKNNALPPRSLCRIFDNRIAPTDPRLQCPRGKGKKKKEKREKKVESRRSAFSLFSTLQSYSSISLAVVVVKKKKMMMKRRADKMREQNERRESREDRAYGPCAKSPINTCRVLEN</sequence>
<reference evidence="3 4" key="1">
    <citation type="submission" date="2021-06" db="EMBL/GenBank/DDBJ databases">
        <title>Caerostris extrusa draft genome.</title>
        <authorList>
            <person name="Kono N."/>
            <person name="Arakawa K."/>
        </authorList>
    </citation>
    <scope>NUCLEOTIDE SEQUENCE [LARGE SCALE GENOMIC DNA]</scope>
</reference>
<organism evidence="3 4">
    <name type="scientific">Caerostris extrusa</name>
    <name type="common">Bark spider</name>
    <name type="synonym">Caerostris bankana</name>
    <dbReference type="NCBI Taxonomy" id="172846"/>
    <lineage>
        <taxon>Eukaryota</taxon>
        <taxon>Metazoa</taxon>
        <taxon>Ecdysozoa</taxon>
        <taxon>Arthropoda</taxon>
        <taxon>Chelicerata</taxon>
        <taxon>Arachnida</taxon>
        <taxon>Araneae</taxon>
        <taxon>Araneomorphae</taxon>
        <taxon>Entelegynae</taxon>
        <taxon>Araneoidea</taxon>
        <taxon>Araneidae</taxon>
        <taxon>Caerostris</taxon>
    </lineage>
</organism>
<keyword evidence="2" id="KW-0812">Transmembrane</keyword>
<dbReference type="EMBL" id="BPLR01012367">
    <property type="protein sequence ID" value="GIY53468.1"/>
    <property type="molecule type" value="Genomic_DNA"/>
</dbReference>
<feature type="region of interest" description="Disordered" evidence="1">
    <location>
        <begin position="93"/>
        <end position="115"/>
    </location>
</feature>
<keyword evidence="2" id="KW-1133">Transmembrane helix</keyword>
<feature type="transmembrane region" description="Helical" evidence="2">
    <location>
        <begin position="65"/>
        <end position="85"/>
    </location>
</feature>
<evidence type="ECO:0000256" key="2">
    <source>
        <dbReference type="SAM" id="Phobius"/>
    </source>
</evidence>
<feature type="compositionally biased region" description="Basic residues" evidence="1">
    <location>
        <begin position="46"/>
        <end position="55"/>
    </location>
</feature>
<feature type="region of interest" description="Disordered" evidence="1">
    <location>
        <begin position="1"/>
        <end position="22"/>
    </location>
</feature>
<name>A0AAV4U6L8_CAEEX</name>
<evidence type="ECO:0000313" key="4">
    <source>
        <dbReference type="Proteomes" id="UP001054945"/>
    </source>
</evidence>
<dbReference type="Proteomes" id="UP001054945">
    <property type="component" value="Unassembled WGS sequence"/>
</dbReference>
<feature type="region of interest" description="Disordered" evidence="1">
    <location>
        <begin position="38"/>
        <end position="62"/>
    </location>
</feature>
<evidence type="ECO:0000256" key="1">
    <source>
        <dbReference type="SAM" id="MobiDB-lite"/>
    </source>
</evidence>
<comment type="caution">
    <text evidence="3">The sequence shown here is derived from an EMBL/GenBank/DDBJ whole genome shotgun (WGS) entry which is preliminary data.</text>
</comment>
<feature type="compositionally biased region" description="Basic and acidic residues" evidence="1">
    <location>
        <begin position="98"/>
        <end position="113"/>
    </location>
</feature>
<gene>
    <name evidence="3" type="ORF">CEXT_628741</name>
</gene>
<accession>A0AAV4U6L8</accession>
<evidence type="ECO:0000313" key="3">
    <source>
        <dbReference type="EMBL" id="GIY53468.1"/>
    </source>
</evidence>
<keyword evidence="4" id="KW-1185">Reference proteome</keyword>
<proteinExistence type="predicted"/>
<dbReference type="AlphaFoldDB" id="A0AAV4U6L8"/>
<keyword evidence="2" id="KW-0472">Membrane</keyword>
<protein>
    <submittedName>
        <fullName evidence="3">Uncharacterized protein</fullName>
    </submittedName>
</protein>